<evidence type="ECO:0000256" key="1">
    <source>
        <dbReference type="SAM" id="MobiDB-lite"/>
    </source>
</evidence>
<protein>
    <submittedName>
        <fullName evidence="2">Uncharacterized protein</fullName>
    </submittedName>
</protein>
<gene>
    <name evidence="2" type="ORF">GCK32_015002</name>
</gene>
<proteinExistence type="predicted"/>
<organism evidence="2 3">
    <name type="scientific">Trichostrongylus colubriformis</name>
    <name type="common">Black scour worm</name>
    <dbReference type="NCBI Taxonomy" id="6319"/>
    <lineage>
        <taxon>Eukaryota</taxon>
        <taxon>Metazoa</taxon>
        <taxon>Ecdysozoa</taxon>
        <taxon>Nematoda</taxon>
        <taxon>Chromadorea</taxon>
        <taxon>Rhabditida</taxon>
        <taxon>Rhabditina</taxon>
        <taxon>Rhabditomorpha</taxon>
        <taxon>Strongyloidea</taxon>
        <taxon>Trichostrongylidae</taxon>
        <taxon>Trichostrongylus</taxon>
    </lineage>
</organism>
<dbReference type="EMBL" id="WIXE01007804">
    <property type="protein sequence ID" value="KAK5980126.1"/>
    <property type="molecule type" value="Genomic_DNA"/>
</dbReference>
<evidence type="ECO:0000313" key="2">
    <source>
        <dbReference type="EMBL" id="KAK5980126.1"/>
    </source>
</evidence>
<comment type="caution">
    <text evidence="2">The sequence shown here is derived from an EMBL/GenBank/DDBJ whole genome shotgun (WGS) entry which is preliminary data.</text>
</comment>
<keyword evidence="3" id="KW-1185">Reference proteome</keyword>
<sequence>MPMSIKSICQPEQFEAFKVKMASSASRRGKKAEKESPLALTSAGHSECTSAPIDSRLYTTATDSQLKTAQKTKRESVNVELPTYTLPKFSWNQTQTIGTDACSTADGMNFDAKFQIKDVDTQLEHTLTISSHLIGKNLKSLFLNRKYCRL</sequence>
<name>A0AAN8FJI2_TRICO</name>
<dbReference type="Proteomes" id="UP001331761">
    <property type="component" value="Unassembled WGS sequence"/>
</dbReference>
<dbReference type="AlphaFoldDB" id="A0AAN8FJI2"/>
<reference evidence="2 3" key="1">
    <citation type="submission" date="2019-10" db="EMBL/GenBank/DDBJ databases">
        <title>Assembly and Annotation for the nematode Trichostrongylus colubriformis.</title>
        <authorList>
            <person name="Martin J."/>
        </authorList>
    </citation>
    <scope>NUCLEOTIDE SEQUENCE [LARGE SCALE GENOMIC DNA]</scope>
    <source>
        <strain evidence="2">G859</strain>
        <tissue evidence="2">Whole worm</tissue>
    </source>
</reference>
<feature type="region of interest" description="Disordered" evidence="1">
    <location>
        <begin position="21"/>
        <end position="48"/>
    </location>
</feature>
<evidence type="ECO:0000313" key="3">
    <source>
        <dbReference type="Proteomes" id="UP001331761"/>
    </source>
</evidence>
<accession>A0AAN8FJI2</accession>